<reference evidence="1" key="2">
    <citation type="submission" date="2020-11" db="EMBL/GenBank/DDBJ databases">
        <authorList>
            <consortium name="DOE Joint Genome Institute"/>
            <person name="Kuo A."/>
            <person name="Miyauchi S."/>
            <person name="Kiss E."/>
            <person name="Drula E."/>
            <person name="Kohler A."/>
            <person name="Sanchez-Garcia M."/>
            <person name="Andreopoulos B."/>
            <person name="Barry K.W."/>
            <person name="Bonito G."/>
            <person name="Buee M."/>
            <person name="Carver A."/>
            <person name="Chen C."/>
            <person name="Cichocki N."/>
            <person name="Clum A."/>
            <person name="Culley D."/>
            <person name="Crous P.W."/>
            <person name="Fauchery L."/>
            <person name="Girlanda M."/>
            <person name="Hayes R."/>
            <person name="Keri Z."/>
            <person name="Labutti K."/>
            <person name="Lipzen A."/>
            <person name="Lombard V."/>
            <person name="Magnuson J."/>
            <person name="Maillard F."/>
            <person name="Morin E."/>
            <person name="Murat C."/>
            <person name="Nolan M."/>
            <person name="Ohm R."/>
            <person name="Pangilinan J."/>
            <person name="Pereira M."/>
            <person name="Perotto S."/>
            <person name="Peter M."/>
            <person name="Riley R."/>
            <person name="Sitrit Y."/>
            <person name="Stielow B."/>
            <person name="Szollosi G."/>
            <person name="Zifcakova L."/>
            <person name="Stursova M."/>
            <person name="Spatafora J.W."/>
            <person name="Tedersoo L."/>
            <person name="Vaario L.-M."/>
            <person name="Yamada A."/>
            <person name="Yan M."/>
            <person name="Wang P."/>
            <person name="Xu J."/>
            <person name="Bruns T."/>
            <person name="Baldrian P."/>
            <person name="Vilgalys R."/>
            <person name="Henrissat B."/>
            <person name="Grigoriev I.V."/>
            <person name="Hibbett D."/>
            <person name="Nagy L.G."/>
            <person name="Martin F.M."/>
        </authorList>
    </citation>
    <scope>NUCLEOTIDE SEQUENCE</scope>
    <source>
        <strain evidence="1">UH-Tt-Lm1</strain>
    </source>
</reference>
<gene>
    <name evidence="1" type="ORF">BJ322DRAFT_1083089</name>
</gene>
<reference evidence="1" key="1">
    <citation type="journal article" date="2020" name="Nat. Commun.">
        <title>Large-scale genome sequencing of mycorrhizal fungi provides insights into the early evolution of symbiotic traits.</title>
        <authorList>
            <person name="Miyauchi S."/>
            <person name="Kiss E."/>
            <person name="Kuo A."/>
            <person name="Drula E."/>
            <person name="Kohler A."/>
            <person name="Sanchez-Garcia M."/>
            <person name="Morin E."/>
            <person name="Andreopoulos B."/>
            <person name="Barry K.W."/>
            <person name="Bonito G."/>
            <person name="Buee M."/>
            <person name="Carver A."/>
            <person name="Chen C."/>
            <person name="Cichocki N."/>
            <person name="Clum A."/>
            <person name="Culley D."/>
            <person name="Crous P.W."/>
            <person name="Fauchery L."/>
            <person name="Girlanda M."/>
            <person name="Hayes R.D."/>
            <person name="Keri Z."/>
            <person name="LaButti K."/>
            <person name="Lipzen A."/>
            <person name="Lombard V."/>
            <person name="Magnuson J."/>
            <person name="Maillard F."/>
            <person name="Murat C."/>
            <person name="Nolan M."/>
            <person name="Ohm R.A."/>
            <person name="Pangilinan J."/>
            <person name="Pereira M.F."/>
            <person name="Perotto S."/>
            <person name="Peter M."/>
            <person name="Pfister S."/>
            <person name="Riley R."/>
            <person name="Sitrit Y."/>
            <person name="Stielow J.B."/>
            <person name="Szollosi G."/>
            <person name="Zifcakova L."/>
            <person name="Stursova M."/>
            <person name="Spatafora J.W."/>
            <person name="Tedersoo L."/>
            <person name="Vaario L.M."/>
            <person name="Yamada A."/>
            <person name="Yan M."/>
            <person name="Wang P."/>
            <person name="Xu J."/>
            <person name="Bruns T."/>
            <person name="Baldrian P."/>
            <person name="Vilgalys R."/>
            <person name="Dunand C."/>
            <person name="Henrissat B."/>
            <person name="Grigoriev I.V."/>
            <person name="Hibbett D."/>
            <person name="Nagy L.G."/>
            <person name="Martin F.M."/>
        </authorList>
    </citation>
    <scope>NUCLEOTIDE SEQUENCE</scope>
    <source>
        <strain evidence="1">UH-Tt-Lm1</strain>
    </source>
</reference>
<dbReference type="AlphaFoldDB" id="A0A9P6H6R5"/>
<evidence type="ECO:0000313" key="2">
    <source>
        <dbReference type="Proteomes" id="UP000736335"/>
    </source>
</evidence>
<accession>A0A9P6H6R5</accession>
<evidence type="ECO:0000313" key="1">
    <source>
        <dbReference type="EMBL" id="KAF9780479.1"/>
    </source>
</evidence>
<dbReference type="EMBL" id="WIUZ02000016">
    <property type="protein sequence ID" value="KAF9780479.1"/>
    <property type="molecule type" value="Genomic_DNA"/>
</dbReference>
<proteinExistence type="predicted"/>
<dbReference type="Proteomes" id="UP000736335">
    <property type="component" value="Unassembled WGS sequence"/>
</dbReference>
<protein>
    <submittedName>
        <fullName evidence="1">Uncharacterized protein</fullName>
    </submittedName>
</protein>
<comment type="caution">
    <text evidence="1">The sequence shown here is derived from an EMBL/GenBank/DDBJ whole genome shotgun (WGS) entry which is preliminary data.</text>
</comment>
<keyword evidence="2" id="KW-1185">Reference proteome</keyword>
<organism evidence="1 2">
    <name type="scientific">Thelephora terrestris</name>
    <dbReference type="NCBI Taxonomy" id="56493"/>
    <lineage>
        <taxon>Eukaryota</taxon>
        <taxon>Fungi</taxon>
        <taxon>Dikarya</taxon>
        <taxon>Basidiomycota</taxon>
        <taxon>Agaricomycotina</taxon>
        <taxon>Agaricomycetes</taxon>
        <taxon>Thelephorales</taxon>
        <taxon>Thelephoraceae</taxon>
        <taxon>Thelephora</taxon>
    </lineage>
</organism>
<sequence length="123" mass="13659">MSWFPRALILQSRFLIWAALVSLNPGAYFSYGGIRLAPVVVLRGSRKMGLVEGSYLDFGVIGSGRWLRKRAQCQSYGGFERTEAREHRALGDYILVLKSSAHRASATNVMFSSGEFRCTHPSG</sequence>
<name>A0A9P6H6R5_9AGAM</name>